<proteinExistence type="predicted"/>
<keyword evidence="1" id="KW-1133">Transmembrane helix</keyword>
<evidence type="ECO:0000313" key="3">
    <source>
        <dbReference type="Proteomes" id="UP000503129"/>
    </source>
</evidence>
<dbReference type="KEGG" id="bsen:DP114_25195"/>
<dbReference type="RefSeq" id="WP_171977393.1">
    <property type="nucleotide sequence ID" value="NZ_CAWOXK010000001.1"/>
</dbReference>
<dbReference type="AlphaFoldDB" id="A0A856MKA2"/>
<protein>
    <submittedName>
        <fullName evidence="2">Uncharacterized protein</fullName>
    </submittedName>
</protein>
<reference evidence="2 3" key="1">
    <citation type="submission" date="2018-06" db="EMBL/GenBank/DDBJ databases">
        <title>Comparative genomics of Brasilonema spp. strains.</title>
        <authorList>
            <person name="Alvarenga D.O."/>
            <person name="Fiore M.F."/>
            <person name="Varani A.M."/>
        </authorList>
    </citation>
    <scope>NUCLEOTIDE SEQUENCE [LARGE SCALE GENOMIC DNA]</scope>
    <source>
        <strain evidence="2 3">CENA114</strain>
    </source>
</reference>
<dbReference type="EMBL" id="CP030118">
    <property type="protein sequence ID" value="QDL10759.1"/>
    <property type="molecule type" value="Genomic_DNA"/>
</dbReference>
<dbReference type="Proteomes" id="UP000503129">
    <property type="component" value="Chromosome"/>
</dbReference>
<feature type="transmembrane region" description="Helical" evidence="1">
    <location>
        <begin position="59"/>
        <end position="81"/>
    </location>
</feature>
<gene>
    <name evidence="2" type="ORF">DP114_25195</name>
</gene>
<keyword evidence="3" id="KW-1185">Reference proteome</keyword>
<keyword evidence="1" id="KW-0472">Membrane</keyword>
<name>A0A856MKA2_9CYAN</name>
<evidence type="ECO:0000256" key="1">
    <source>
        <dbReference type="SAM" id="Phobius"/>
    </source>
</evidence>
<accession>A0A856MKA2</accession>
<keyword evidence="1" id="KW-0812">Transmembrane</keyword>
<sequence length="317" mass="37072">MSVNLVQDNGSNTNQNHHSIQIDVAFFILRLKNGIWFFGIPSFLFGISDRSITALADGYLSVVEIIQIFTASFFFLSWLFLKPEQSFDLNDVDSVQNYLEQFYLRPTRVNNFDLRKRHIISQEYILPFPYVCQIYHLLNLKHLETIHKFSLNNLRILKVSNIQSTSLGGIITFQTLLESPVNLLRIWRQPIVEVDLILHTPYTVELSIPVYRNKRITVMFYAYPSTENAHHFLIDIYSDLEWPKPILQIILHIASCLTLIEDLPYLQKLAQRNIGSLINKHRQSNHETMWLFNRFAELHGSSVEMPKLKNSEYSLDN</sequence>
<evidence type="ECO:0000313" key="2">
    <source>
        <dbReference type="EMBL" id="QDL10759.1"/>
    </source>
</evidence>
<organism evidence="2 3">
    <name type="scientific">Brasilonema sennae CENA114</name>
    <dbReference type="NCBI Taxonomy" id="415709"/>
    <lineage>
        <taxon>Bacteria</taxon>
        <taxon>Bacillati</taxon>
        <taxon>Cyanobacteriota</taxon>
        <taxon>Cyanophyceae</taxon>
        <taxon>Nostocales</taxon>
        <taxon>Scytonemataceae</taxon>
        <taxon>Brasilonema</taxon>
        <taxon>Bromeliae group (in: Brasilonema)</taxon>
    </lineage>
</organism>
<feature type="transmembrane region" description="Helical" evidence="1">
    <location>
        <begin position="24"/>
        <end position="47"/>
    </location>
</feature>